<proteinExistence type="predicted"/>
<protein>
    <recommendedName>
        <fullName evidence="4">Small secreted domain DUF320</fullName>
    </recommendedName>
</protein>
<feature type="signal peptide" evidence="1">
    <location>
        <begin position="1"/>
        <end position="27"/>
    </location>
</feature>
<dbReference type="RefSeq" id="WP_141924493.1">
    <property type="nucleotide sequence ID" value="NZ_VFQC01000001.1"/>
</dbReference>
<evidence type="ECO:0000256" key="1">
    <source>
        <dbReference type="SAM" id="SignalP"/>
    </source>
</evidence>
<reference evidence="2 3" key="1">
    <citation type="submission" date="2019-06" db="EMBL/GenBank/DDBJ databases">
        <title>Sequencing the genomes of 1000 actinobacteria strains.</title>
        <authorList>
            <person name="Klenk H.-P."/>
        </authorList>
    </citation>
    <scope>NUCLEOTIDE SEQUENCE [LARGE SCALE GENOMIC DNA]</scope>
    <source>
        <strain evidence="2 3">DSM 45015</strain>
    </source>
</reference>
<feature type="chain" id="PRO_5022030273" description="Small secreted domain DUF320" evidence="1">
    <location>
        <begin position="28"/>
        <end position="83"/>
    </location>
</feature>
<evidence type="ECO:0000313" key="3">
    <source>
        <dbReference type="Proteomes" id="UP000317422"/>
    </source>
</evidence>
<dbReference type="OrthoDB" id="3432339at2"/>
<sequence>MLRKLAITGAVAGAAMGAVLMAAPAHASGGHHGGDQQYNQNLQGVPAQVCNANVGAAIGFAVPILSPQTTGDCTNGPVGANVD</sequence>
<dbReference type="AlphaFoldDB" id="A0A543NMN0"/>
<name>A0A543NMN0_9ACTN</name>
<evidence type="ECO:0008006" key="4">
    <source>
        <dbReference type="Google" id="ProtNLM"/>
    </source>
</evidence>
<comment type="caution">
    <text evidence="2">The sequence shown here is derived from an EMBL/GenBank/DDBJ whole genome shotgun (WGS) entry which is preliminary data.</text>
</comment>
<keyword evidence="1" id="KW-0732">Signal</keyword>
<dbReference type="Proteomes" id="UP000317422">
    <property type="component" value="Unassembled WGS sequence"/>
</dbReference>
<dbReference type="EMBL" id="VFQC01000001">
    <property type="protein sequence ID" value="TQN33076.1"/>
    <property type="molecule type" value="Genomic_DNA"/>
</dbReference>
<accession>A0A543NMN0</accession>
<gene>
    <name evidence="2" type="ORF">FHX37_3074</name>
</gene>
<keyword evidence="3" id="KW-1185">Reference proteome</keyword>
<organism evidence="2 3">
    <name type="scientific">Haloactinospora alba</name>
    <dbReference type="NCBI Taxonomy" id="405555"/>
    <lineage>
        <taxon>Bacteria</taxon>
        <taxon>Bacillati</taxon>
        <taxon>Actinomycetota</taxon>
        <taxon>Actinomycetes</taxon>
        <taxon>Streptosporangiales</taxon>
        <taxon>Nocardiopsidaceae</taxon>
        <taxon>Haloactinospora</taxon>
    </lineage>
</organism>
<evidence type="ECO:0000313" key="2">
    <source>
        <dbReference type="EMBL" id="TQN33076.1"/>
    </source>
</evidence>